<evidence type="ECO:0008006" key="4">
    <source>
        <dbReference type="Google" id="ProtNLM"/>
    </source>
</evidence>
<evidence type="ECO:0000313" key="3">
    <source>
        <dbReference type="Proteomes" id="UP000597617"/>
    </source>
</evidence>
<accession>A0ABS0IE24</accession>
<dbReference type="EMBL" id="JADQDQ010000001">
    <property type="protein sequence ID" value="MBF9236442.1"/>
    <property type="molecule type" value="Genomic_DNA"/>
</dbReference>
<feature type="compositionally biased region" description="Low complexity" evidence="1">
    <location>
        <begin position="24"/>
        <end position="33"/>
    </location>
</feature>
<comment type="caution">
    <text evidence="2">The sequence shown here is derived from an EMBL/GenBank/DDBJ whole genome shotgun (WGS) entry which is preliminary data.</text>
</comment>
<name>A0ABS0IE24_9BACT</name>
<evidence type="ECO:0000256" key="1">
    <source>
        <dbReference type="SAM" id="MobiDB-lite"/>
    </source>
</evidence>
<feature type="region of interest" description="Disordered" evidence="1">
    <location>
        <begin position="22"/>
        <end position="44"/>
    </location>
</feature>
<dbReference type="RefSeq" id="WP_196280784.1">
    <property type="nucleotide sequence ID" value="NZ_JADQDQ010000001.1"/>
</dbReference>
<organism evidence="2 3">
    <name type="scientific">Hymenobacter jeongseonensis</name>
    <dbReference type="NCBI Taxonomy" id="2791027"/>
    <lineage>
        <taxon>Bacteria</taxon>
        <taxon>Pseudomonadati</taxon>
        <taxon>Bacteroidota</taxon>
        <taxon>Cytophagia</taxon>
        <taxon>Cytophagales</taxon>
        <taxon>Hymenobacteraceae</taxon>
        <taxon>Hymenobacter</taxon>
    </lineage>
</organism>
<reference evidence="2 3" key="1">
    <citation type="submission" date="2020-11" db="EMBL/GenBank/DDBJ databases">
        <authorList>
            <person name="Kim M.K."/>
        </authorList>
    </citation>
    <scope>NUCLEOTIDE SEQUENCE [LARGE SCALE GENOMIC DNA]</scope>
    <source>
        <strain evidence="2 3">BT683</strain>
    </source>
</reference>
<evidence type="ECO:0000313" key="2">
    <source>
        <dbReference type="EMBL" id="MBF9236442.1"/>
    </source>
</evidence>
<proteinExistence type="predicted"/>
<gene>
    <name evidence="2" type="ORF">I2I05_03445</name>
</gene>
<protein>
    <recommendedName>
        <fullName evidence="4">Lipoprotein</fullName>
    </recommendedName>
</protein>
<keyword evidence="3" id="KW-1185">Reference proteome</keyword>
<dbReference type="Proteomes" id="UP000597617">
    <property type="component" value="Unassembled WGS sequence"/>
</dbReference>
<dbReference type="PROSITE" id="PS51257">
    <property type="entry name" value="PROKAR_LIPOPROTEIN"/>
    <property type="match status" value="1"/>
</dbReference>
<sequence length="210" mass="22186">MKQIHLSLLAAALVFSACESQSSTKTTTENATEIAEEPAKEASAKTGLTALDQAMEKMDALKVLQPLGNDEMTKQLPAELAGLKRGEVSLSETMGKIVQASYAKQPDGAGFNVAITDCAGELGAGKYLMAYVTPMSAEDSPAATPENEKLTTQKKVPFAGQQALSRHDPVNDVYSVVFMSKERLFVDVAGAGGTSLAEVLNFADKLNAQL</sequence>